<dbReference type="Proteomes" id="UP001642464">
    <property type="component" value="Unassembled WGS sequence"/>
</dbReference>
<evidence type="ECO:0000313" key="3">
    <source>
        <dbReference type="Proteomes" id="UP001642464"/>
    </source>
</evidence>
<evidence type="ECO:0000313" key="2">
    <source>
        <dbReference type="EMBL" id="CAK8989760.1"/>
    </source>
</evidence>
<comment type="caution">
    <text evidence="2">The sequence shown here is derived from an EMBL/GenBank/DDBJ whole genome shotgun (WGS) entry which is preliminary data.</text>
</comment>
<evidence type="ECO:0000256" key="1">
    <source>
        <dbReference type="SAM" id="Coils"/>
    </source>
</evidence>
<accession>A0ABP0HI34</accession>
<sequence length="62" mass="7236">MDLDEKEKQLEEQQNRVQSLSNVLAKQQNVGSLELQKMPMSVRGLLNHQKDHLNRPNRQGQK</sequence>
<name>A0ABP0HI34_9DINO</name>
<organism evidence="2 3">
    <name type="scientific">Durusdinium trenchii</name>
    <dbReference type="NCBI Taxonomy" id="1381693"/>
    <lineage>
        <taxon>Eukaryota</taxon>
        <taxon>Sar</taxon>
        <taxon>Alveolata</taxon>
        <taxon>Dinophyceae</taxon>
        <taxon>Suessiales</taxon>
        <taxon>Symbiodiniaceae</taxon>
        <taxon>Durusdinium</taxon>
    </lineage>
</organism>
<reference evidence="2 3" key="1">
    <citation type="submission" date="2024-02" db="EMBL/GenBank/DDBJ databases">
        <authorList>
            <person name="Chen Y."/>
            <person name="Shah S."/>
            <person name="Dougan E. K."/>
            <person name="Thang M."/>
            <person name="Chan C."/>
        </authorList>
    </citation>
    <scope>NUCLEOTIDE SEQUENCE [LARGE SCALE GENOMIC DNA]</scope>
</reference>
<keyword evidence="1" id="KW-0175">Coiled coil</keyword>
<keyword evidence="3" id="KW-1185">Reference proteome</keyword>
<protein>
    <submittedName>
        <fullName evidence="2">Uncharacterized protein</fullName>
    </submittedName>
</protein>
<feature type="coiled-coil region" evidence="1">
    <location>
        <begin position="3"/>
        <end position="30"/>
    </location>
</feature>
<dbReference type="EMBL" id="CAXAMM010000958">
    <property type="protein sequence ID" value="CAK8989760.1"/>
    <property type="molecule type" value="Genomic_DNA"/>
</dbReference>
<gene>
    <name evidence="2" type="ORF">SCF082_LOCUS1954</name>
</gene>
<proteinExistence type="predicted"/>